<accession>E1RBX2</accession>
<dbReference type="InterPro" id="IPR029046">
    <property type="entry name" value="LolA/LolB/LppX"/>
</dbReference>
<dbReference type="EMBL" id="CP002116">
    <property type="protein sequence ID" value="ADK79852.1"/>
    <property type="molecule type" value="Genomic_DNA"/>
</dbReference>
<proteinExistence type="predicted"/>
<dbReference type="STRING" id="573413.Spirs_0717"/>
<evidence type="ECO:0000259" key="3">
    <source>
        <dbReference type="Pfam" id="PF17131"/>
    </source>
</evidence>
<dbReference type="Gene3D" id="2.50.20.10">
    <property type="entry name" value="Lipoprotein localisation LolA/LolB/LppX"/>
    <property type="match status" value="1"/>
</dbReference>
<dbReference type="SUPFAM" id="SSF89392">
    <property type="entry name" value="Prokaryotic lipoproteins and lipoprotein localization factors"/>
    <property type="match status" value="1"/>
</dbReference>
<dbReference type="CDD" id="cd16329">
    <property type="entry name" value="LolA_like"/>
    <property type="match status" value="1"/>
</dbReference>
<dbReference type="Pfam" id="PF17131">
    <property type="entry name" value="LolA_like"/>
    <property type="match status" value="1"/>
</dbReference>
<dbReference type="KEGG" id="ssm:Spirs_0717"/>
<evidence type="ECO:0000256" key="1">
    <source>
        <dbReference type="ARBA" id="ARBA00022729"/>
    </source>
</evidence>
<feature type="signal peptide" evidence="2">
    <location>
        <begin position="1"/>
        <end position="23"/>
    </location>
</feature>
<dbReference type="OrthoDB" id="357718at2"/>
<keyword evidence="5" id="KW-1185">Reference proteome</keyword>
<name>E1RBX2_SEDSS</name>
<dbReference type="AlphaFoldDB" id="E1RBX2"/>
<dbReference type="Proteomes" id="UP000002318">
    <property type="component" value="Chromosome"/>
</dbReference>
<organism evidence="4 5">
    <name type="scientific">Sediminispirochaeta smaragdinae (strain DSM 11293 / JCM 15392 / SEBR 4228)</name>
    <name type="common">Spirochaeta smaragdinae</name>
    <dbReference type="NCBI Taxonomy" id="573413"/>
    <lineage>
        <taxon>Bacteria</taxon>
        <taxon>Pseudomonadati</taxon>
        <taxon>Spirochaetota</taxon>
        <taxon>Spirochaetia</taxon>
        <taxon>Spirochaetales</taxon>
        <taxon>Spirochaetaceae</taxon>
        <taxon>Sediminispirochaeta</taxon>
    </lineage>
</organism>
<sequence length="258" mass="29641">MRRYMFLLIFTMAAVSAAFPLFAVDYQALLKKADSLVSFPESDFSARYTIVRDVPGEGRDTTECVIFRRDAEEKYVILISEPEINRGQGYLKQGDTLWFYDPDSRKFNSTSSKSRFQNSNARNSDFTRSTLAEDYRALRGERTKLGRFDCWLLRLEATNDQVTYPIMNIWISDDGLVRKTEDYSLSGTLLRTTAIPSYQSLGTKHIPGYMLIVENLEGAMVNGSFVNEKTQITITQPTLKEQPNSIYSKNFLERMSRE</sequence>
<dbReference type="HOGENOM" id="CLU_081285_1_0_12"/>
<reference evidence="4 5" key="1">
    <citation type="journal article" date="2010" name="Stand. Genomic Sci.">
        <title>Complete genome sequence of Spirochaeta smaragdinae type strain (SEBR 4228).</title>
        <authorList>
            <person name="Mavromatis K."/>
            <person name="Yasawong M."/>
            <person name="Chertkov O."/>
            <person name="Lapidus A."/>
            <person name="Lucas S."/>
            <person name="Nolan M."/>
            <person name="Del Rio T.G."/>
            <person name="Tice H."/>
            <person name="Cheng J.F."/>
            <person name="Pitluck S."/>
            <person name="Liolios K."/>
            <person name="Ivanova N."/>
            <person name="Tapia R."/>
            <person name="Han C."/>
            <person name="Bruce D."/>
            <person name="Goodwin L."/>
            <person name="Pati A."/>
            <person name="Chen A."/>
            <person name="Palaniappan K."/>
            <person name="Land M."/>
            <person name="Hauser L."/>
            <person name="Chang Y.J."/>
            <person name="Jeffries C.D."/>
            <person name="Detter J.C."/>
            <person name="Rohde M."/>
            <person name="Brambilla E."/>
            <person name="Spring S."/>
            <person name="Goker M."/>
            <person name="Sikorski J."/>
            <person name="Woyke T."/>
            <person name="Bristow J."/>
            <person name="Eisen J.A."/>
            <person name="Markowitz V."/>
            <person name="Hugenholtz P."/>
            <person name="Klenk H.P."/>
            <person name="Kyrpides N.C."/>
        </authorList>
    </citation>
    <scope>NUCLEOTIDE SEQUENCE [LARGE SCALE GENOMIC DNA]</scope>
    <source>
        <strain evidence="5">DSM 11293 / JCM 15392 / SEBR 4228</strain>
    </source>
</reference>
<protein>
    <recommendedName>
        <fullName evidence="3">Uncharacterized protein TP-0789 domain-containing protein</fullName>
    </recommendedName>
</protein>
<evidence type="ECO:0000256" key="2">
    <source>
        <dbReference type="SAM" id="SignalP"/>
    </source>
</evidence>
<evidence type="ECO:0000313" key="5">
    <source>
        <dbReference type="Proteomes" id="UP000002318"/>
    </source>
</evidence>
<feature type="chain" id="PRO_5003150725" description="Uncharacterized protein TP-0789 domain-containing protein" evidence="2">
    <location>
        <begin position="24"/>
        <end position="258"/>
    </location>
</feature>
<keyword evidence="1 2" id="KW-0732">Signal</keyword>
<dbReference type="eggNOG" id="COG2834">
    <property type="taxonomic scope" value="Bacteria"/>
</dbReference>
<feature type="domain" description="Uncharacterized protein TP-0789" evidence="3">
    <location>
        <begin position="72"/>
        <end position="254"/>
    </location>
</feature>
<gene>
    <name evidence="4" type="ordered locus">Spirs_0717</name>
</gene>
<evidence type="ECO:0000313" key="4">
    <source>
        <dbReference type="EMBL" id="ADK79852.1"/>
    </source>
</evidence>
<dbReference type="InterPro" id="IPR033399">
    <property type="entry name" value="TP_0789-like"/>
</dbReference>